<sequence>MSMKVKRAASVLKKRASEVVGAQVKPLEVVKLKEASICK</sequence>
<gene>
    <name evidence="1" type="ORF">Godav_010859</name>
</gene>
<dbReference type="EMBL" id="JABFAC010000004">
    <property type="protein sequence ID" value="MBA0609956.1"/>
    <property type="molecule type" value="Genomic_DNA"/>
</dbReference>
<comment type="caution">
    <text evidence="1">The sequence shown here is derived from an EMBL/GenBank/DDBJ whole genome shotgun (WGS) entry which is preliminary data.</text>
</comment>
<protein>
    <submittedName>
        <fullName evidence="1">Uncharacterized protein</fullName>
    </submittedName>
</protein>
<proteinExistence type="predicted"/>
<evidence type="ECO:0000313" key="2">
    <source>
        <dbReference type="Proteomes" id="UP000593561"/>
    </source>
</evidence>
<evidence type="ECO:0000313" key="1">
    <source>
        <dbReference type="EMBL" id="MBA0609956.1"/>
    </source>
</evidence>
<dbReference type="Proteomes" id="UP000593561">
    <property type="component" value="Unassembled WGS sequence"/>
</dbReference>
<reference evidence="1 2" key="1">
    <citation type="journal article" date="2019" name="Genome Biol. Evol.">
        <title>Insights into the evolution of the New World diploid cottons (Gossypium, subgenus Houzingenia) based on genome sequencing.</title>
        <authorList>
            <person name="Grover C.E."/>
            <person name="Arick M.A. 2nd"/>
            <person name="Thrash A."/>
            <person name="Conover J.L."/>
            <person name="Sanders W.S."/>
            <person name="Peterson D.G."/>
            <person name="Frelichowski J.E."/>
            <person name="Scheffler J.A."/>
            <person name="Scheffler B.E."/>
            <person name="Wendel J.F."/>
        </authorList>
    </citation>
    <scope>NUCLEOTIDE SEQUENCE [LARGE SCALE GENOMIC DNA]</scope>
    <source>
        <strain evidence="1">27</strain>
        <tissue evidence="1">Leaf</tissue>
    </source>
</reference>
<organism evidence="1 2">
    <name type="scientific">Gossypium davidsonii</name>
    <name type="common">Davidson's cotton</name>
    <name type="synonym">Gossypium klotzschianum subsp. davidsonii</name>
    <dbReference type="NCBI Taxonomy" id="34287"/>
    <lineage>
        <taxon>Eukaryota</taxon>
        <taxon>Viridiplantae</taxon>
        <taxon>Streptophyta</taxon>
        <taxon>Embryophyta</taxon>
        <taxon>Tracheophyta</taxon>
        <taxon>Spermatophyta</taxon>
        <taxon>Magnoliopsida</taxon>
        <taxon>eudicotyledons</taxon>
        <taxon>Gunneridae</taxon>
        <taxon>Pentapetalae</taxon>
        <taxon>rosids</taxon>
        <taxon>malvids</taxon>
        <taxon>Malvales</taxon>
        <taxon>Malvaceae</taxon>
        <taxon>Malvoideae</taxon>
        <taxon>Gossypium</taxon>
    </lineage>
</organism>
<accession>A0A7J8R9D4</accession>
<dbReference type="AlphaFoldDB" id="A0A7J8R9D4"/>
<keyword evidence="2" id="KW-1185">Reference proteome</keyword>
<name>A0A7J8R9D4_GOSDV</name>